<evidence type="ECO:0000256" key="1">
    <source>
        <dbReference type="ARBA" id="ARBA00022723"/>
    </source>
</evidence>
<feature type="region of interest" description="Disordered" evidence="7">
    <location>
        <begin position="403"/>
        <end position="486"/>
    </location>
</feature>
<evidence type="ECO:0000256" key="3">
    <source>
        <dbReference type="ARBA" id="ARBA00023015"/>
    </source>
</evidence>
<reference evidence="11" key="2">
    <citation type="journal article" date="2012" name="G3 (Bethesda)">
        <title>Pichia sorbitophila, an interspecies yeast hybrid reveals early steps of genome resolution following polyploidization.</title>
        <authorList>
            <person name="Leh Louis V."/>
            <person name="Despons L."/>
            <person name="Friedrich A."/>
            <person name="Martin T."/>
            <person name="Durrens P."/>
            <person name="Casaregola S."/>
            <person name="Neuveglise C."/>
            <person name="Fairhead C."/>
            <person name="Marck C."/>
            <person name="Cruz J.A."/>
            <person name="Straub M.L."/>
            <person name="Kugler V."/>
            <person name="Sacerdot C."/>
            <person name="Uzunov Z."/>
            <person name="Thierry A."/>
            <person name="Weiss S."/>
            <person name="Bleykasten C."/>
            <person name="De Montigny J."/>
            <person name="Jacques N."/>
            <person name="Jung P."/>
            <person name="Lemaire M."/>
            <person name="Mallet S."/>
            <person name="Morel G."/>
            <person name="Richard G.F."/>
            <person name="Sarkar A."/>
            <person name="Savel G."/>
            <person name="Schacherer J."/>
            <person name="Seret M.L."/>
            <person name="Talla E."/>
            <person name="Samson G."/>
            <person name="Jubin C."/>
            <person name="Poulain J."/>
            <person name="Vacherie B."/>
            <person name="Barbe V."/>
            <person name="Pelletier E."/>
            <person name="Sherman D.J."/>
            <person name="Westhof E."/>
            <person name="Weissenbach J."/>
            <person name="Baret P.V."/>
            <person name="Wincker P."/>
            <person name="Gaillardin C."/>
            <person name="Dujon B."/>
            <person name="Souciet J.L."/>
        </authorList>
    </citation>
    <scope>NUCLEOTIDE SEQUENCE [LARGE SCALE GENOMIC DNA]</scope>
    <source>
        <strain evidence="11">ATCC MYA-4447 / BCRC 22081 / CBS 7064 / NBRC 10061 / NRRL Y-12695</strain>
    </source>
</reference>
<dbReference type="OrthoDB" id="3598904at2759"/>
<dbReference type="Proteomes" id="UP000005222">
    <property type="component" value="Chromosome G"/>
</dbReference>
<accession>G8YGF0</accession>
<dbReference type="AlphaFoldDB" id="G8YGF0"/>
<sequence length="486" mass="53042">MPQLPSVFELINHPLQNNFGSPPAPSQKPLPSEPEGATQPGHSMLLAGSAGSQLAQAGRAAMSRSNSDGSCQKAECNNFQTSPEIIKGGRRLTNPHIDYFNYYSQPRVSISSSVAPLTRNSSQNSSSAGIINASAFTRHNSVTGAEYYDGIHHVGSSPHSAGNNGMATALTSSNISGNQASLNNAALTPAGSAAPPSYANNLTGQLHHSTQMNVPVLQQDASPIINSSSSPGGHVAGNAIMSSGYHGGRLSFSHTQPLYPPLNYQGAVSNPYPSHRSSVIQVDQPASVAAGNYEGSQASIQGQFAPIHSHLNSTNNSYEYPLVHYQVHQTPSYYPLYRDIQYKADENNALLNKRRIIKRRTRTGCLTCRKRRIKCDERKPHCYNCERSKKICLGYEDLTKIKKKRDRGKDGEREGERESTDELKESMDNESKEADVKEEHHDHIINQDGNESSKDESKHDKTLQNYKNNRSKDDSGAEAKTDNERA</sequence>
<keyword evidence="11" id="KW-1185">Reference proteome</keyword>
<dbReference type="EMBL" id="FO082052">
    <property type="protein sequence ID" value="CCE81267.1"/>
    <property type="molecule type" value="Genomic_DNA"/>
</dbReference>
<dbReference type="Pfam" id="PF00172">
    <property type="entry name" value="Zn_clus"/>
    <property type="match status" value="1"/>
</dbReference>
<dbReference type="SMART" id="SM00066">
    <property type="entry name" value="GAL4"/>
    <property type="match status" value="1"/>
</dbReference>
<organism evidence="10 11">
    <name type="scientific">Pichia sorbitophila (strain ATCC MYA-4447 / BCRC 22081 / CBS 7064 / NBRC 10061 / NRRL Y-12695)</name>
    <name type="common">Hybrid yeast</name>
    <dbReference type="NCBI Taxonomy" id="559304"/>
    <lineage>
        <taxon>Eukaryota</taxon>
        <taxon>Fungi</taxon>
        <taxon>Dikarya</taxon>
        <taxon>Ascomycota</taxon>
        <taxon>Saccharomycotina</taxon>
        <taxon>Pichiomycetes</taxon>
        <taxon>Debaryomycetaceae</taxon>
        <taxon>Millerozyma</taxon>
    </lineage>
</organism>
<keyword evidence="5" id="KW-0804">Transcription</keyword>
<dbReference type="InterPro" id="IPR036864">
    <property type="entry name" value="Zn2-C6_fun-type_DNA-bd_sf"/>
</dbReference>
<dbReference type="STRING" id="559304.G8YGF0"/>
<dbReference type="InterPro" id="IPR052360">
    <property type="entry name" value="Transcr_Regulatory_Proteins"/>
</dbReference>
<keyword evidence="2" id="KW-0862">Zinc</keyword>
<keyword evidence="6" id="KW-0539">Nucleus</keyword>
<dbReference type="SUPFAM" id="SSF57701">
    <property type="entry name" value="Zn2/Cys6 DNA-binding domain"/>
    <property type="match status" value="1"/>
</dbReference>
<feature type="compositionally biased region" description="Basic and acidic residues" evidence="7">
    <location>
        <begin position="470"/>
        <end position="486"/>
    </location>
</feature>
<dbReference type="EMBL" id="FO082053">
    <property type="protein sequence ID" value="CCE80502.1"/>
    <property type="molecule type" value="Genomic_DNA"/>
</dbReference>
<keyword evidence="3" id="KW-0805">Transcription regulation</keyword>
<dbReference type="PANTHER" id="PTHR36206">
    <property type="entry name" value="ASPERCRYPTIN BIOSYNTHESIS CLUSTER-SPECIFIC TRANSCRIPTION REGULATOR ATNN-RELATED"/>
    <property type="match status" value="1"/>
</dbReference>
<proteinExistence type="predicted"/>
<dbReference type="eggNOG" id="ENOG502S9F6">
    <property type="taxonomic scope" value="Eukaryota"/>
</dbReference>
<keyword evidence="1" id="KW-0479">Metal-binding</keyword>
<evidence type="ECO:0000313" key="9">
    <source>
        <dbReference type="EMBL" id="CCE80502.1"/>
    </source>
</evidence>
<reference evidence="10" key="1">
    <citation type="submission" date="2011-10" db="EMBL/GenBank/DDBJ databases">
        <authorList>
            <person name="Genoscope - CEA"/>
        </authorList>
    </citation>
    <scope>NUCLEOTIDE SEQUENCE</scope>
</reference>
<feature type="compositionally biased region" description="Polar residues" evidence="7">
    <location>
        <begin position="63"/>
        <end position="74"/>
    </location>
</feature>
<dbReference type="PROSITE" id="PS50048">
    <property type="entry name" value="ZN2_CY6_FUNGAL_2"/>
    <property type="match status" value="1"/>
</dbReference>
<evidence type="ECO:0000313" key="11">
    <source>
        <dbReference type="Proteomes" id="UP000005222"/>
    </source>
</evidence>
<gene>
    <name evidence="10" type="primary">Piso0_003619</name>
    <name evidence="9" type="ORF">GNLVRS01_PISO0G16308g</name>
    <name evidence="10" type="ORF">GNLVRS01_PISO0H16309g</name>
</gene>
<dbReference type="Gene3D" id="4.10.240.10">
    <property type="entry name" value="Zn(2)-C6 fungal-type DNA-binding domain"/>
    <property type="match status" value="1"/>
</dbReference>
<dbReference type="GO" id="GO:0003677">
    <property type="term" value="F:DNA binding"/>
    <property type="evidence" value="ECO:0007669"/>
    <property type="project" value="UniProtKB-KW"/>
</dbReference>
<evidence type="ECO:0000259" key="8">
    <source>
        <dbReference type="PROSITE" id="PS50048"/>
    </source>
</evidence>
<evidence type="ECO:0000256" key="2">
    <source>
        <dbReference type="ARBA" id="ARBA00022833"/>
    </source>
</evidence>
<feature type="compositionally biased region" description="Basic and acidic residues" evidence="7">
    <location>
        <begin position="407"/>
        <end position="462"/>
    </location>
</feature>
<evidence type="ECO:0000256" key="4">
    <source>
        <dbReference type="ARBA" id="ARBA00023125"/>
    </source>
</evidence>
<dbReference type="InterPro" id="IPR001138">
    <property type="entry name" value="Zn2Cys6_DnaBD"/>
</dbReference>
<dbReference type="GO" id="GO:0008270">
    <property type="term" value="F:zinc ion binding"/>
    <property type="evidence" value="ECO:0007669"/>
    <property type="project" value="InterPro"/>
</dbReference>
<feature type="domain" description="Zn(2)-C6 fungal-type" evidence="8">
    <location>
        <begin position="364"/>
        <end position="392"/>
    </location>
</feature>
<feature type="compositionally biased region" description="Pro residues" evidence="7">
    <location>
        <begin position="22"/>
        <end position="32"/>
    </location>
</feature>
<dbReference type="Proteomes" id="UP000005222">
    <property type="component" value="Chromosome H"/>
</dbReference>
<protein>
    <submittedName>
        <fullName evidence="10">Piso0_003619 protein</fullName>
    </submittedName>
</protein>
<dbReference type="InParanoid" id="G8YGF0"/>
<feature type="region of interest" description="Disordered" evidence="7">
    <location>
        <begin position="13"/>
        <end position="74"/>
    </location>
</feature>
<dbReference type="PANTHER" id="PTHR36206:SF13">
    <property type="entry name" value="TRANSCRIPTIONAL REGULATORY PROTEIN MOC3"/>
    <property type="match status" value="1"/>
</dbReference>
<evidence type="ECO:0000313" key="10">
    <source>
        <dbReference type="EMBL" id="CCE81267.1"/>
    </source>
</evidence>
<dbReference type="PROSITE" id="PS00463">
    <property type="entry name" value="ZN2_CY6_FUNGAL_1"/>
    <property type="match status" value="1"/>
</dbReference>
<dbReference type="CDD" id="cd00067">
    <property type="entry name" value="GAL4"/>
    <property type="match status" value="1"/>
</dbReference>
<evidence type="ECO:0000256" key="5">
    <source>
        <dbReference type="ARBA" id="ARBA00023163"/>
    </source>
</evidence>
<name>G8YGF0_PICSO</name>
<dbReference type="GO" id="GO:0000981">
    <property type="term" value="F:DNA-binding transcription factor activity, RNA polymerase II-specific"/>
    <property type="evidence" value="ECO:0007669"/>
    <property type="project" value="InterPro"/>
</dbReference>
<dbReference type="HOGENOM" id="CLU_561522_0_0_1"/>
<feature type="compositionally biased region" description="Low complexity" evidence="7">
    <location>
        <begin position="45"/>
        <end position="61"/>
    </location>
</feature>
<evidence type="ECO:0000256" key="7">
    <source>
        <dbReference type="SAM" id="MobiDB-lite"/>
    </source>
</evidence>
<evidence type="ECO:0000256" key="6">
    <source>
        <dbReference type="ARBA" id="ARBA00023242"/>
    </source>
</evidence>
<keyword evidence="4" id="KW-0238">DNA-binding</keyword>